<evidence type="ECO:0000256" key="4">
    <source>
        <dbReference type="ARBA" id="ARBA00022636"/>
    </source>
</evidence>
<dbReference type="InterPro" id="IPR024744">
    <property type="entry name" value="CSS-motif_dom"/>
</dbReference>
<dbReference type="GO" id="GO:0005886">
    <property type="term" value="C:plasma membrane"/>
    <property type="evidence" value="ECO:0007669"/>
    <property type="project" value="UniProtKB-SubCell"/>
</dbReference>
<evidence type="ECO:0000256" key="3">
    <source>
        <dbReference type="ARBA" id="ARBA00022475"/>
    </source>
</evidence>
<evidence type="ECO:0000256" key="2">
    <source>
        <dbReference type="ARBA" id="ARBA00012282"/>
    </source>
</evidence>
<dbReference type="Pfam" id="PF12792">
    <property type="entry name" value="CSS-motif"/>
    <property type="match status" value="1"/>
</dbReference>
<sequence length="510" mass="57842">MTENIKKNSLILLTLLPTIFILKLFHAGFMASLEENTKQHAIAIVTQIDTILAYGEQSNQQALDLIAADNNCDQIYRKIRTSVTRIPYVRTTNLVHGDSIYCTSLWGPLTFNDNQAKYVDGKLLLMPGSKVKKNQPLIVVRSEEGDKAALSGIDTRYIESLFSHSQTKSFLVSLAVGKLWLTNNNVFTYENPNKSLLDVQSVTSNNYPFTVYIGLNGKSSWLIFWEQEYFYILVILFAQMFFSLFCRTILCRPRSLYSELERAISNHEFVPYAQPIMNATTKELVGLEILMRWEHPVHGLVRPDMFIPQAERSGLIIPMTDLILKETAKQLRLYKHALPAPFHVGVNIAPQHCNSTVLSEECQRFISEVADNKIVLVLELTEREALEVSDFTHGLFQQLKSLGCKIAIDDFGTGHSSLVNLQKIDLNYLKIDQIFVKNIGIDNTSELLIDTTVEMAKRLSLSIIAEGVETEAQAEYLQKQGVDFLQGFLFSKPIPLEEFLQNHALKLEKQ</sequence>
<evidence type="ECO:0000256" key="6">
    <source>
        <dbReference type="ARBA" id="ARBA00022801"/>
    </source>
</evidence>
<keyword evidence="6 12" id="KW-0378">Hydrolase</keyword>
<evidence type="ECO:0000256" key="5">
    <source>
        <dbReference type="ARBA" id="ARBA00022692"/>
    </source>
</evidence>
<evidence type="ECO:0000259" key="11">
    <source>
        <dbReference type="PROSITE" id="PS50883"/>
    </source>
</evidence>
<proteinExistence type="predicted"/>
<dbReference type="PANTHER" id="PTHR33121">
    <property type="entry name" value="CYCLIC DI-GMP PHOSPHODIESTERASE PDEF"/>
    <property type="match status" value="1"/>
</dbReference>
<dbReference type="AlphaFoldDB" id="A0A1Y6M9I4"/>
<keyword evidence="13" id="KW-1185">Reference proteome</keyword>
<evidence type="ECO:0000256" key="1">
    <source>
        <dbReference type="ARBA" id="ARBA00004651"/>
    </source>
</evidence>
<organism evidence="12 13">
    <name type="scientific">Photobacterium andalusiense</name>
    <dbReference type="NCBI Taxonomy" id="2204296"/>
    <lineage>
        <taxon>Bacteria</taxon>
        <taxon>Pseudomonadati</taxon>
        <taxon>Pseudomonadota</taxon>
        <taxon>Gammaproteobacteria</taxon>
        <taxon>Vibrionales</taxon>
        <taxon>Vibrionaceae</taxon>
        <taxon>Photobacterium</taxon>
    </lineage>
</organism>
<keyword evidence="4" id="KW-0973">c-di-GMP</keyword>
<feature type="domain" description="EAL" evidence="11">
    <location>
        <begin position="253"/>
        <end position="507"/>
    </location>
</feature>
<dbReference type="RefSeq" id="WP_087852640.1">
    <property type="nucleotide sequence ID" value="NZ_FYAJ01000001.1"/>
</dbReference>
<comment type="subcellular location">
    <subcellularLocation>
        <location evidence="1">Cell membrane</location>
        <topology evidence="1">Multi-pass membrane protein</topology>
    </subcellularLocation>
</comment>
<name>A0A1Y6M9I4_9GAMM</name>
<dbReference type="Pfam" id="PF00563">
    <property type="entry name" value="EAL"/>
    <property type="match status" value="1"/>
</dbReference>
<dbReference type="InterPro" id="IPR050706">
    <property type="entry name" value="Cyclic-di-GMP_PDE-like"/>
</dbReference>
<keyword evidence="5 10" id="KW-0812">Transmembrane</keyword>
<dbReference type="EMBL" id="FYAJ01000001">
    <property type="protein sequence ID" value="SMY33202.1"/>
    <property type="molecule type" value="Genomic_DNA"/>
</dbReference>
<evidence type="ECO:0000256" key="10">
    <source>
        <dbReference type="SAM" id="Phobius"/>
    </source>
</evidence>
<gene>
    <name evidence="12" type="primary">yahA</name>
    <name evidence="12" type="ORF">PAND9192_00816</name>
</gene>
<evidence type="ECO:0000313" key="13">
    <source>
        <dbReference type="Proteomes" id="UP000195719"/>
    </source>
</evidence>
<keyword evidence="8 10" id="KW-0472">Membrane</keyword>
<dbReference type="PROSITE" id="PS50883">
    <property type="entry name" value="EAL"/>
    <property type="match status" value="1"/>
</dbReference>
<comment type="catalytic activity">
    <reaction evidence="9">
        <text>3',3'-c-di-GMP + H2O = 5'-phosphoguanylyl(3'-&gt;5')guanosine + H(+)</text>
        <dbReference type="Rhea" id="RHEA:24902"/>
        <dbReference type="ChEBI" id="CHEBI:15377"/>
        <dbReference type="ChEBI" id="CHEBI:15378"/>
        <dbReference type="ChEBI" id="CHEBI:58754"/>
        <dbReference type="ChEBI" id="CHEBI:58805"/>
        <dbReference type="EC" id="3.1.4.52"/>
    </reaction>
</comment>
<evidence type="ECO:0000256" key="7">
    <source>
        <dbReference type="ARBA" id="ARBA00022989"/>
    </source>
</evidence>
<evidence type="ECO:0000256" key="8">
    <source>
        <dbReference type="ARBA" id="ARBA00023136"/>
    </source>
</evidence>
<keyword evidence="7 10" id="KW-1133">Transmembrane helix</keyword>
<keyword evidence="3" id="KW-1003">Cell membrane</keyword>
<dbReference type="InterPro" id="IPR035919">
    <property type="entry name" value="EAL_sf"/>
</dbReference>
<dbReference type="Gene3D" id="3.20.20.450">
    <property type="entry name" value="EAL domain"/>
    <property type="match status" value="1"/>
</dbReference>
<dbReference type="InterPro" id="IPR001633">
    <property type="entry name" value="EAL_dom"/>
</dbReference>
<dbReference type="SMART" id="SM00052">
    <property type="entry name" value="EAL"/>
    <property type="match status" value="1"/>
</dbReference>
<dbReference type="Proteomes" id="UP000195719">
    <property type="component" value="Unassembled WGS sequence"/>
</dbReference>
<evidence type="ECO:0000256" key="9">
    <source>
        <dbReference type="ARBA" id="ARBA00034290"/>
    </source>
</evidence>
<evidence type="ECO:0000313" key="12">
    <source>
        <dbReference type="EMBL" id="SMY33202.1"/>
    </source>
</evidence>
<dbReference type="EC" id="3.1.4.52" evidence="2"/>
<reference evidence="13" key="1">
    <citation type="submission" date="2017-06" db="EMBL/GenBank/DDBJ databases">
        <authorList>
            <person name="Rodrigo-Torres L."/>
            <person name="Arahal R.D."/>
            <person name="Lucena T."/>
        </authorList>
    </citation>
    <scope>NUCLEOTIDE SEQUENCE [LARGE SCALE GENOMIC DNA]</scope>
    <source>
        <strain evidence="13">CECT 9192</strain>
    </source>
</reference>
<dbReference type="CDD" id="cd01948">
    <property type="entry name" value="EAL"/>
    <property type="match status" value="1"/>
</dbReference>
<accession>A0A1Y6M9I4</accession>
<feature type="transmembrane region" description="Helical" evidence="10">
    <location>
        <begin position="229"/>
        <end position="250"/>
    </location>
</feature>
<dbReference type="PANTHER" id="PTHR33121:SF80">
    <property type="entry name" value="CYCLIC DI-GMP PHOSPHODIESTERASE PDEL"/>
    <property type="match status" value="1"/>
</dbReference>
<dbReference type="SUPFAM" id="SSF141868">
    <property type="entry name" value="EAL domain-like"/>
    <property type="match status" value="1"/>
</dbReference>
<dbReference type="GO" id="GO:0071111">
    <property type="term" value="F:cyclic-guanylate-specific phosphodiesterase activity"/>
    <property type="evidence" value="ECO:0007669"/>
    <property type="project" value="UniProtKB-EC"/>
</dbReference>
<protein>
    <recommendedName>
        <fullName evidence="2">cyclic-guanylate-specific phosphodiesterase</fullName>
        <ecNumber evidence="2">3.1.4.52</ecNumber>
    </recommendedName>
</protein>